<evidence type="ECO:0000313" key="3">
    <source>
        <dbReference type="Proteomes" id="UP001054252"/>
    </source>
</evidence>
<keyword evidence="3" id="KW-1185">Reference proteome</keyword>
<feature type="region of interest" description="Disordered" evidence="1">
    <location>
        <begin position="1"/>
        <end position="46"/>
    </location>
</feature>
<feature type="compositionally biased region" description="Polar residues" evidence="1">
    <location>
        <begin position="1"/>
        <end position="12"/>
    </location>
</feature>
<sequence>MSNHTGKGTTAKANKGSWKRLAREVGSTGTTENGTRNKRRSCLTPMEDERALKVLINNTGVALAHSAKGHDPPTS</sequence>
<comment type="caution">
    <text evidence="2">The sequence shown here is derived from an EMBL/GenBank/DDBJ whole genome shotgun (WGS) entry which is preliminary data.</text>
</comment>
<evidence type="ECO:0000313" key="2">
    <source>
        <dbReference type="EMBL" id="GKV47972.1"/>
    </source>
</evidence>
<name>A0AAV5MES5_9ROSI</name>
<protein>
    <submittedName>
        <fullName evidence="2">Uncharacterized protein</fullName>
    </submittedName>
</protein>
<reference evidence="2 3" key="1">
    <citation type="journal article" date="2021" name="Commun. Biol.">
        <title>The genome of Shorea leprosula (Dipterocarpaceae) highlights the ecological relevance of drought in aseasonal tropical rainforests.</title>
        <authorList>
            <person name="Ng K.K.S."/>
            <person name="Kobayashi M.J."/>
            <person name="Fawcett J.A."/>
            <person name="Hatakeyama M."/>
            <person name="Paape T."/>
            <person name="Ng C.H."/>
            <person name="Ang C.C."/>
            <person name="Tnah L.H."/>
            <person name="Lee C.T."/>
            <person name="Nishiyama T."/>
            <person name="Sese J."/>
            <person name="O'Brien M.J."/>
            <person name="Copetti D."/>
            <person name="Mohd Noor M.I."/>
            <person name="Ong R.C."/>
            <person name="Putra M."/>
            <person name="Sireger I.Z."/>
            <person name="Indrioko S."/>
            <person name="Kosugi Y."/>
            <person name="Izuno A."/>
            <person name="Isagi Y."/>
            <person name="Lee S.L."/>
            <person name="Shimizu K.K."/>
        </authorList>
    </citation>
    <scope>NUCLEOTIDE SEQUENCE [LARGE SCALE GENOMIC DNA]</scope>
    <source>
        <strain evidence="2">214</strain>
    </source>
</reference>
<gene>
    <name evidence="2" type="ORF">SLEP1_g54820</name>
</gene>
<organism evidence="2 3">
    <name type="scientific">Rubroshorea leprosula</name>
    <dbReference type="NCBI Taxonomy" id="152421"/>
    <lineage>
        <taxon>Eukaryota</taxon>
        <taxon>Viridiplantae</taxon>
        <taxon>Streptophyta</taxon>
        <taxon>Embryophyta</taxon>
        <taxon>Tracheophyta</taxon>
        <taxon>Spermatophyta</taxon>
        <taxon>Magnoliopsida</taxon>
        <taxon>eudicotyledons</taxon>
        <taxon>Gunneridae</taxon>
        <taxon>Pentapetalae</taxon>
        <taxon>rosids</taxon>
        <taxon>malvids</taxon>
        <taxon>Malvales</taxon>
        <taxon>Dipterocarpaceae</taxon>
        <taxon>Rubroshorea</taxon>
    </lineage>
</organism>
<evidence type="ECO:0000256" key="1">
    <source>
        <dbReference type="SAM" id="MobiDB-lite"/>
    </source>
</evidence>
<dbReference type="Proteomes" id="UP001054252">
    <property type="component" value="Unassembled WGS sequence"/>
</dbReference>
<proteinExistence type="predicted"/>
<dbReference type="EMBL" id="BPVZ01000242">
    <property type="protein sequence ID" value="GKV47972.1"/>
    <property type="molecule type" value="Genomic_DNA"/>
</dbReference>
<dbReference type="AlphaFoldDB" id="A0AAV5MES5"/>
<accession>A0AAV5MES5</accession>